<dbReference type="RefSeq" id="WP_164054955.1">
    <property type="nucleotide sequence ID" value="NZ_CP071458.1"/>
</dbReference>
<evidence type="ECO:0000313" key="3">
    <source>
        <dbReference type="Proteomes" id="UP000749740"/>
    </source>
</evidence>
<dbReference type="AlphaFoldDB" id="A0A9Q3MBP3"/>
<dbReference type="GeneID" id="66144042"/>
<evidence type="ECO:0000313" key="2">
    <source>
        <dbReference type="EMBL" id="MBX5093815.1"/>
    </source>
</evidence>
<gene>
    <name evidence="2" type="ORF">HJB60_32415</name>
    <name evidence="1" type="ORF">HJB63_23090</name>
</gene>
<evidence type="ECO:0000313" key="1">
    <source>
        <dbReference type="EMBL" id="MBX5025425.1"/>
    </source>
</evidence>
<accession>A0A9Q3MBP3</accession>
<reference evidence="1 4" key="1">
    <citation type="submission" date="2020-04" db="EMBL/GenBank/DDBJ databases">
        <title>Global-level population genomics: horizontal gene transfer, symbiosis and evolution in Rhizobia.</title>
        <authorList>
            <person name="Gai Y."/>
        </authorList>
    </citation>
    <scope>NUCLEOTIDE SEQUENCE</scope>
    <source>
        <strain evidence="2 4">BLR33</strain>
        <strain evidence="1">BLR57</strain>
    </source>
</reference>
<protein>
    <submittedName>
        <fullName evidence="1">Uncharacterized protein</fullName>
    </submittedName>
</protein>
<evidence type="ECO:0000313" key="4">
    <source>
        <dbReference type="Proteomes" id="UP000770629"/>
    </source>
</evidence>
<name>A0A9Q3MBP3_9HYPH</name>
<dbReference type="Proteomes" id="UP000770629">
    <property type="component" value="Unassembled WGS sequence"/>
</dbReference>
<organism evidence="1 3">
    <name type="scientific">Rhizobium lentis</name>
    <dbReference type="NCBI Taxonomy" id="1138194"/>
    <lineage>
        <taxon>Bacteria</taxon>
        <taxon>Pseudomonadati</taxon>
        <taxon>Pseudomonadota</taxon>
        <taxon>Alphaproteobacteria</taxon>
        <taxon>Hyphomicrobiales</taxon>
        <taxon>Rhizobiaceae</taxon>
        <taxon>Rhizobium/Agrobacterium group</taxon>
        <taxon>Rhizobium</taxon>
    </lineage>
</organism>
<dbReference type="EMBL" id="JABDYF010000022">
    <property type="protein sequence ID" value="MBX5093815.1"/>
    <property type="molecule type" value="Genomic_DNA"/>
</dbReference>
<proteinExistence type="predicted"/>
<sequence length="54" mass="5685">MTAAFWSQPTTVADLTSTGVAIGALARVVTLTPAFAQTDLVALSRYFPDAALRE</sequence>
<dbReference type="Proteomes" id="UP000749740">
    <property type="component" value="Unassembled WGS sequence"/>
</dbReference>
<comment type="caution">
    <text evidence="1">The sequence shown here is derived from an EMBL/GenBank/DDBJ whole genome shotgun (WGS) entry which is preliminary data.</text>
</comment>
<dbReference type="EMBL" id="JABDYC010000008">
    <property type="protein sequence ID" value="MBX5025425.1"/>
    <property type="molecule type" value="Genomic_DNA"/>
</dbReference>
<keyword evidence="4" id="KW-1185">Reference proteome</keyword>